<evidence type="ECO:0000256" key="2">
    <source>
        <dbReference type="ARBA" id="ARBA00007881"/>
    </source>
</evidence>
<evidence type="ECO:0000259" key="6">
    <source>
        <dbReference type="PROSITE" id="PS51181"/>
    </source>
</evidence>
<organism evidence="8 9">
    <name type="scientific">Stentor coeruleus</name>
    <dbReference type="NCBI Taxonomy" id="5963"/>
    <lineage>
        <taxon>Eukaryota</taxon>
        <taxon>Sar</taxon>
        <taxon>Alveolata</taxon>
        <taxon>Ciliophora</taxon>
        <taxon>Postciliodesmatophora</taxon>
        <taxon>Heterotrichea</taxon>
        <taxon>Heterotrichida</taxon>
        <taxon>Stentoridae</taxon>
        <taxon>Stentor</taxon>
    </lineage>
</organism>
<sequence length="398" mass="46257">MDLLRQIVSGKKKRYLEDGYNLDLTYITPRIIAMSLPGEGVHKMYRNSIDSVAKFLAEKHRRKYKILNLSGLKYNYRKFDNNVNEYYWEDHYPPTIELLFTACKDIHEWLIQDPENIIAVNCKAGKGRTGTLICCYLLYCGKLIDPNQAMKYYKSKRFSRGGGVTQPSQIRYILYFSDILTGKIRLPLIVSLNRVQLFTAPHVSGNSSKLIFEIKANDRIIYSNKALCRDKQQSFTDIWEETSTHELALIESELFLQGDITCLIAHWGLIRLKKICRFSFNTAFIPNSEVLRFEKCELDPDNFKNSRIVSDNFYVYLDFQKKCNCNASMEISERCEFCIESLLKSEIDKWQMIRNIIIRKIDINPSVCLFGNPELDDVYEILTRVVDDSEFSSDGSAD</sequence>
<protein>
    <recommendedName>
        <fullName evidence="10">Phosphatidylinositol-3,4,5-trisphosphate 3-phosphatase</fullName>
    </recommendedName>
</protein>
<dbReference type="PROSITE" id="PS51181">
    <property type="entry name" value="PPASE_TENSIN"/>
    <property type="match status" value="1"/>
</dbReference>
<name>A0A1R2BQD0_9CILI</name>
<keyword evidence="9" id="KW-1185">Reference proteome</keyword>
<dbReference type="GO" id="GO:0042995">
    <property type="term" value="C:cell projection"/>
    <property type="evidence" value="ECO:0007669"/>
    <property type="project" value="UniProtKB-SubCell"/>
</dbReference>
<dbReference type="InterPro" id="IPR003595">
    <property type="entry name" value="Tyr_Pase_cat"/>
</dbReference>
<feature type="domain" description="Phosphatase tensin-type" evidence="6">
    <location>
        <begin position="13"/>
        <end position="183"/>
    </location>
</feature>
<dbReference type="CDD" id="cd14497">
    <property type="entry name" value="PTP_PTEN-like"/>
    <property type="match status" value="1"/>
</dbReference>
<evidence type="ECO:0008006" key="10">
    <source>
        <dbReference type="Google" id="ProtNLM"/>
    </source>
</evidence>
<comment type="caution">
    <text evidence="8">The sequence shown here is derived from an EMBL/GenBank/DDBJ whole genome shotgun (WGS) entry which is preliminary data.</text>
</comment>
<proteinExistence type="inferred from homology"/>
<dbReference type="GO" id="GO:0016314">
    <property type="term" value="F:phosphatidylinositol-3,4,5-trisphosphate 3-phosphatase activity"/>
    <property type="evidence" value="ECO:0007669"/>
    <property type="project" value="TreeGrafter"/>
</dbReference>
<evidence type="ECO:0000256" key="1">
    <source>
        <dbReference type="ARBA" id="ARBA00004316"/>
    </source>
</evidence>
<evidence type="ECO:0000259" key="5">
    <source>
        <dbReference type="PROSITE" id="PS50056"/>
    </source>
</evidence>
<reference evidence="8 9" key="1">
    <citation type="submission" date="2016-11" db="EMBL/GenBank/DDBJ databases">
        <title>The macronuclear genome of Stentor coeruleus: a giant cell with tiny introns.</title>
        <authorList>
            <person name="Slabodnick M."/>
            <person name="Ruby J.G."/>
            <person name="Reiff S.B."/>
            <person name="Swart E.C."/>
            <person name="Gosai S."/>
            <person name="Prabakaran S."/>
            <person name="Witkowska E."/>
            <person name="Larue G.E."/>
            <person name="Fisher S."/>
            <person name="Freeman R.M."/>
            <person name="Gunawardena J."/>
            <person name="Chu W."/>
            <person name="Stover N.A."/>
            <person name="Gregory B.D."/>
            <person name="Nowacki M."/>
            <person name="Derisi J."/>
            <person name="Roy S.W."/>
            <person name="Marshall W.F."/>
            <person name="Sood P."/>
        </authorList>
    </citation>
    <scope>NUCLEOTIDE SEQUENCE [LARGE SCALE GENOMIC DNA]</scope>
    <source>
        <strain evidence="8">WM001</strain>
    </source>
</reference>
<evidence type="ECO:0000256" key="4">
    <source>
        <dbReference type="ARBA" id="ARBA00023273"/>
    </source>
</evidence>
<evidence type="ECO:0000256" key="3">
    <source>
        <dbReference type="ARBA" id="ARBA00022801"/>
    </source>
</evidence>
<dbReference type="PROSITE" id="PS51182">
    <property type="entry name" value="C2_TENSIN"/>
    <property type="match status" value="1"/>
</dbReference>
<dbReference type="InterPro" id="IPR014020">
    <property type="entry name" value="Tensin_C2-dom"/>
</dbReference>
<dbReference type="Pfam" id="PF10409">
    <property type="entry name" value="PTEN_C2"/>
    <property type="match status" value="1"/>
</dbReference>
<dbReference type="SMART" id="SM01326">
    <property type="entry name" value="PTEN_C2"/>
    <property type="match status" value="1"/>
</dbReference>
<dbReference type="InterPro" id="IPR051281">
    <property type="entry name" value="Dual-spec_lipid-protein_phosph"/>
</dbReference>
<dbReference type="EMBL" id="MPUH01000496">
    <property type="protein sequence ID" value="OMJ78937.1"/>
    <property type="molecule type" value="Genomic_DNA"/>
</dbReference>
<dbReference type="OrthoDB" id="16692at2759"/>
<dbReference type="InterPro" id="IPR000387">
    <property type="entry name" value="Tyr_Pase_dom"/>
</dbReference>
<dbReference type="InterPro" id="IPR035892">
    <property type="entry name" value="C2_domain_sf"/>
</dbReference>
<dbReference type="InterPro" id="IPR057023">
    <property type="entry name" value="PTP-SAK"/>
</dbReference>
<feature type="domain" description="Tyrosine specific protein phosphatases" evidence="5">
    <location>
        <begin position="97"/>
        <end position="157"/>
    </location>
</feature>
<dbReference type="AlphaFoldDB" id="A0A1R2BQD0"/>
<dbReference type="Gene3D" id="3.90.190.10">
    <property type="entry name" value="Protein tyrosine phosphatase superfamily"/>
    <property type="match status" value="1"/>
</dbReference>
<evidence type="ECO:0000259" key="7">
    <source>
        <dbReference type="PROSITE" id="PS51182"/>
    </source>
</evidence>
<evidence type="ECO:0000313" key="9">
    <source>
        <dbReference type="Proteomes" id="UP000187209"/>
    </source>
</evidence>
<dbReference type="SUPFAM" id="SSF49562">
    <property type="entry name" value="C2 domain (Calcium/lipid-binding domain, CaLB)"/>
    <property type="match status" value="1"/>
</dbReference>
<dbReference type="PANTHER" id="PTHR12305">
    <property type="entry name" value="PHOSPHATASE WITH HOMOLOGY TO TENSIN"/>
    <property type="match status" value="1"/>
</dbReference>
<keyword evidence="4" id="KW-0966">Cell projection</keyword>
<gene>
    <name evidence="8" type="ORF">SteCoe_21158</name>
</gene>
<feature type="domain" description="C2 tensin-type" evidence="7">
    <location>
        <begin position="187"/>
        <end position="322"/>
    </location>
</feature>
<dbReference type="GO" id="GO:0005829">
    <property type="term" value="C:cytosol"/>
    <property type="evidence" value="ECO:0007669"/>
    <property type="project" value="TreeGrafter"/>
</dbReference>
<comment type="subcellular location">
    <subcellularLocation>
        <location evidence="1">Cell projection</location>
    </subcellularLocation>
</comment>
<evidence type="ECO:0000313" key="8">
    <source>
        <dbReference type="EMBL" id="OMJ78937.1"/>
    </source>
</evidence>
<comment type="similarity">
    <text evidence="2">Belongs to the PTEN phosphatase protein family.</text>
</comment>
<dbReference type="PANTHER" id="PTHR12305:SF60">
    <property type="entry name" value="PHOSPHATIDYLINOSITOL 3,4,5-TRISPHOSPHATE 3-PHOSPHATASE TPTE2-RELATED"/>
    <property type="match status" value="1"/>
</dbReference>
<dbReference type="SUPFAM" id="SSF52799">
    <property type="entry name" value="(Phosphotyrosine protein) phosphatases II"/>
    <property type="match status" value="1"/>
</dbReference>
<accession>A0A1R2BQD0</accession>
<dbReference type="Gene3D" id="2.60.40.1110">
    <property type="match status" value="1"/>
</dbReference>
<dbReference type="PROSITE" id="PS50056">
    <property type="entry name" value="TYR_PHOSPHATASE_2"/>
    <property type="match status" value="1"/>
</dbReference>
<dbReference type="InterPro" id="IPR029021">
    <property type="entry name" value="Prot-tyrosine_phosphatase-like"/>
</dbReference>
<keyword evidence="3" id="KW-0378">Hydrolase</keyword>
<dbReference type="Pfam" id="PF22784">
    <property type="entry name" value="PTP-SAK"/>
    <property type="match status" value="1"/>
</dbReference>
<dbReference type="InterPro" id="IPR029023">
    <property type="entry name" value="Tensin_phosphatase"/>
</dbReference>
<dbReference type="SMART" id="SM00404">
    <property type="entry name" value="PTPc_motif"/>
    <property type="match status" value="1"/>
</dbReference>
<dbReference type="Proteomes" id="UP000187209">
    <property type="component" value="Unassembled WGS sequence"/>
</dbReference>